<dbReference type="Pfam" id="PF18806">
    <property type="entry name" value="Importin_rep_3"/>
    <property type="match status" value="1"/>
</dbReference>
<dbReference type="GO" id="GO:0005634">
    <property type="term" value="C:nucleus"/>
    <property type="evidence" value="ECO:0007669"/>
    <property type="project" value="UniProtKB-SubCell"/>
</dbReference>
<evidence type="ECO:0000313" key="10">
    <source>
        <dbReference type="Proteomes" id="UP000076154"/>
    </source>
</evidence>
<keyword evidence="5" id="KW-0677">Repeat</keyword>
<dbReference type="GO" id="GO:0006606">
    <property type="term" value="P:protein import into nucleus"/>
    <property type="evidence" value="ECO:0007669"/>
    <property type="project" value="TreeGrafter"/>
</dbReference>
<protein>
    <recommendedName>
        <fullName evidence="3">Importin-13</fullName>
    </recommendedName>
</protein>
<dbReference type="InParanoid" id="A0A369J6G7"/>
<evidence type="ECO:0000256" key="4">
    <source>
        <dbReference type="ARBA" id="ARBA00022448"/>
    </source>
</evidence>
<gene>
    <name evidence="9" type="primary">IPO13</name>
    <name evidence="9" type="ORF">Hypma_001211</name>
</gene>
<dbReference type="InterPro" id="IPR011989">
    <property type="entry name" value="ARM-like"/>
</dbReference>
<dbReference type="InterPro" id="IPR040709">
    <property type="entry name" value="Importin_rep_1"/>
</dbReference>
<dbReference type="Pfam" id="PF18773">
    <property type="entry name" value="Importin_rep"/>
    <property type="match status" value="1"/>
</dbReference>
<sequence>MTVDTSFLPSLSQFDVERAAQLIQQAYAPPTPSTTPDDMKRLQHELFELQKRPEAWGLVIPLLDHQDQNVQFFGAHTAQVKIARDWAFFPQEQAPQLRDLIVQLTTHSITVGRSKFILRKLFVALTSLALKLVPGHPTRWPDWIVSCVLSFSSQQAPPEHIHDFLAIVAEEIGNADLLGPSKDQVHQSLMDAVPVIIRVVTSSLETSQQIPSALKCLQAWMALIPSSDLTPLIPLLISLLDQFGTAPETFIASSDTLQELMSKSALSDGAGTRTLTEPLLLWIDATGGRIVELTLGTGEVDDVSHSFCKLLVALGDHSTSYLAANLASSAPVVPLVPLPSPGPSQLPQTKGYLAQSFLRLLLAYTGLPGYYGVDEEESEMTLGFWYLFQEALWSTDFYFPEDEERRPVQPDPQSAQVAMAKAVYSELVQILRRKVPFPAKGSGWSKDQIEKFQVYRRDVGDTLINAYYVLRDSMLGYFVDDIAQRLASRQESDGWEEIEATLHCIASIQEALDLENTPHLPRLFSPEILGRLPSTGHSRIRRTTIGLIGVYATWFASQPFETPEILMRVLTFVVSALPDPSLCLQAAIALRNLCDANRKTLAPQIGAFAELHAALGSIPDSEKGKVVQSIASVIQALPPIEEIGPVEAIVNPILQKLGEAFQSFSTLPEEARKSVVHQLETLSGVAKGLTRSTDGLLIFSEEQDTEIQSKMDEMDIARADPRTLKLRDSISAALRSVVDLWSTDTEVANALSDLFRSITSLPNDTTLITLPAGPLLELVCLASQRQLTAIWLSLAAILISQLNPPPPISISSVSVKVGPTPEAEAIVGSALPVLLQCSLNALGVPGAMENNPDIVQEFFGCMDRAAQDFTRSFYSLPPGALDALMNCAISGLALQERYSLVSACNFLSTLIHRTALHDALSAEKEQLMQNHGRKIMKAVLEGFAGVAPRSAVQNLIEILGTLLGRAGGGTGGGGGAGGAVAATWMKEILLADDFIPSKATREVKEKFVKAVMSSRSLKRTRDAANQFTIVARGLEGSGFGYASVSM</sequence>
<dbReference type="FunCoup" id="A0A369J6G7">
    <property type="interactions" value="201"/>
</dbReference>
<keyword evidence="10" id="KW-1185">Reference proteome</keyword>
<dbReference type="AlphaFoldDB" id="A0A369J6G7"/>
<dbReference type="Pfam" id="PF24140">
    <property type="entry name" value="TPR_TNPO3_IPO13_3rd"/>
    <property type="match status" value="1"/>
</dbReference>
<dbReference type="EMBL" id="LUEZ02000110">
    <property type="protein sequence ID" value="RDB17659.1"/>
    <property type="molecule type" value="Genomic_DNA"/>
</dbReference>
<dbReference type="InterPro" id="IPR013598">
    <property type="entry name" value="Exportin-1/Importin-b-like"/>
</dbReference>
<reference evidence="9" key="1">
    <citation type="submission" date="2018-04" db="EMBL/GenBank/DDBJ databases">
        <title>Whole genome sequencing of Hypsizygus marmoreus.</title>
        <authorList>
            <person name="Choi I.-G."/>
            <person name="Min B."/>
            <person name="Kim J.-G."/>
            <person name="Kim S."/>
            <person name="Oh Y.-L."/>
            <person name="Kong W.-S."/>
            <person name="Park H."/>
            <person name="Jeong J."/>
            <person name="Song E.-S."/>
        </authorList>
    </citation>
    <scope>NUCLEOTIDE SEQUENCE [LARGE SCALE GENOMIC DNA]</scope>
    <source>
        <strain evidence="9">51987-8</strain>
    </source>
</reference>
<keyword evidence="4" id="KW-0813">Transport</keyword>
<organism evidence="9 10">
    <name type="scientific">Hypsizygus marmoreus</name>
    <name type="common">White beech mushroom</name>
    <name type="synonym">Agaricus marmoreus</name>
    <dbReference type="NCBI Taxonomy" id="39966"/>
    <lineage>
        <taxon>Eukaryota</taxon>
        <taxon>Fungi</taxon>
        <taxon>Dikarya</taxon>
        <taxon>Basidiomycota</taxon>
        <taxon>Agaricomycotina</taxon>
        <taxon>Agaricomycetes</taxon>
        <taxon>Agaricomycetidae</taxon>
        <taxon>Agaricales</taxon>
        <taxon>Tricholomatineae</taxon>
        <taxon>Lyophyllaceae</taxon>
        <taxon>Hypsizygus</taxon>
    </lineage>
</organism>
<accession>A0A369J6G7</accession>
<keyword evidence="6" id="KW-0653">Protein transport</keyword>
<evidence type="ECO:0000256" key="5">
    <source>
        <dbReference type="ARBA" id="ARBA00022737"/>
    </source>
</evidence>
<dbReference type="STRING" id="39966.A0A369J6G7"/>
<comment type="similarity">
    <text evidence="2">Belongs to the importin beta family.</text>
</comment>
<dbReference type="OrthoDB" id="2016913at2759"/>
<dbReference type="InterPro" id="IPR016024">
    <property type="entry name" value="ARM-type_fold"/>
</dbReference>
<feature type="domain" description="Exportin-1/Importin-beta-like" evidence="8">
    <location>
        <begin position="115"/>
        <end position="257"/>
    </location>
</feature>
<dbReference type="SUPFAM" id="SSF48371">
    <property type="entry name" value="ARM repeat"/>
    <property type="match status" value="1"/>
</dbReference>
<evidence type="ECO:0000256" key="7">
    <source>
        <dbReference type="ARBA" id="ARBA00023242"/>
    </source>
</evidence>
<dbReference type="Proteomes" id="UP000076154">
    <property type="component" value="Unassembled WGS sequence"/>
</dbReference>
<evidence type="ECO:0000256" key="2">
    <source>
        <dbReference type="ARBA" id="ARBA00007991"/>
    </source>
</evidence>
<dbReference type="InterPro" id="IPR051345">
    <property type="entry name" value="Importin_beta-like_NTR"/>
</dbReference>
<dbReference type="Pfam" id="PF08389">
    <property type="entry name" value="Xpo1"/>
    <property type="match status" value="1"/>
</dbReference>
<proteinExistence type="inferred from homology"/>
<dbReference type="GO" id="GO:0005737">
    <property type="term" value="C:cytoplasm"/>
    <property type="evidence" value="ECO:0007669"/>
    <property type="project" value="TreeGrafter"/>
</dbReference>
<evidence type="ECO:0000313" key="9">
    <source>
        <dbReference type="EMBL" id="RDB17659.1"/>
    </source>
</evidence>
<dbReference type="PANTHER" id="PTHR12363">
    <property type="entry name" value="TRANSPORTIN 3 AND IMPORTIN 13"/>
    <property type="match status" value="1"/>
</dbReference>
<dbReference type="InterPro" id="IPR057942">
    <property type="entry name" value="TPR_TNPO3_IPO13_3rd"/>
</dbReference>
<comment type="subcellular location">
    <subcellularLocation>
        <location evidence="1">Nucleus</location>
    </subcellularLocation>
</comment>
<evidence type="ECO:0000256" key="6">
    <source>
        <dbReference type="ARBA" id="ARBA00022927"/>
    </source>
</evidence>
<dbReference type="Gene3D" id="1.25.10.10">
    <property type="entry name" value="Leucine-rich Repeat Variant"/>
    <property type="match status" value="1"/>
</dbReference>
<comment type="caution">
    <text evidence="9">The sequence shown here is derived from an EMBL/GenBank/DDBJ whole genome shotgun (WGS) entry which is preliminary data.</text>
</comment>
<dbReference type="InterPro" id="IPR040520">
    <property type="entry name" value="Importin_rep_3"/>
</dbReference>
<evidence type="ECO:0000256" key="1">
    <source>
        <dbReference type="ARBA" id="ARBA00004123"/>
    </source>
</evidence>
<keyword evidence="7" id="KW-0539">Nucleus</keyword>
<dbReference type="PANTHER" id="PTHR12363:SF33">
    <property type="entry name" value="IMPORTIN-13"/>
    <property type="match status" value="1"/>
</dbReference>
<name>A0A369J6G7_HYPMA</name>
<evidence type="ECO:0000256" key="3">
    <source>
        <dbReference type="ARBA" id="ARBA00016020"/>
    </source>
</evidence>
<evidence type="ECO:0000259" key="8">
    <source>
        <dbReference type="Pfam" id="PF08389"/>
    </source>
</evidence>